<dbReference type="InterPro" id="IPR036514">
    <property type="entry name" value="SGNH_hydro_sf"/>
</dbReference>
<protein>
    <submittedName>
        <fullName evidence="1">Uncharacterized protein</fullName>
    </submittedName>
</protein>
<sequence length="92" mass="10591">MAGVIWGYIFYDHAAFESEQYDSKRPKVVIKGKNKLGRDELKKSLRKVNENVAFTALVESEDLATYEGVHFTTEGIWVLGERFAEAYLKMKK</sequence>
<reference evidence="1 2" key="1">
    <citation type="journal article" date="2010" name="J. Bacteriol.">
        <title>Genome sequence of Lentisphaera araneosa HTCC2155T, the type species of the order Lentisphaerales in the phylum Lentisphaerae.</title>
        <authorList>
            <person name="Thrash J.C."/>
            <person name="Cho J.C."/>
            <person name="Vergin K.L."/>
            <person name="Morris R.M."/>
            <person name="Giovannoni S.J."/>
        </authorList>
    </citation>
    <scope>NUCLEOTIDE SEQUENCE [LARGE SCALE GENOMIC DNA]</scope>
    <source>
        <strain evidence="1 2">HTCC2155</strain>
    </source>
</reference>
<dbReference type="AlphaFoldDB" id="A6DJ16"/>
<evidence type="ECO:0000313" key="1">
    <source>
        <dbReference type="EMBL" id="EDM28452.1"/>
    </source>
</evidence>
<dbReference type="GO" id="GO:0016788">
    <property type="term" value="F:hydrolase activity, acting on ester bonds"/>
    <property type="evidence" value="ECO:0007669"/>
    <property type="project" value="UniProtKB-ARBA"/>
</dbReference>
<dbReference type="Proteomes" id="UP000004947">
    <property type="component" value="Unassembled WGS sequence"/>
</dbReference>
<dbReference type="EMBL" id="ABCK01000005">
    <property type="protein sequence ID" value="EDM28452.1"/>
    <property type="molecule type" value="Genomic_DNA"/>
</dbReference>
<proteinExistence type="predicted"/>
<comment type="caution">
    <text evidence="1">The sequence shown here is derived from an EMBL/GenBank/DDBJ whole genome shotgun (WGS) entry which is preliminary data.</text>
</comment>
<dbReference type="SUPFAM" id="SSF52266">
    <property type="entry name" value="SGNH hydrolase"/>
    <property type="match status" value="1"/>
</dbReference>
<accession>A6DJ16</accession>
<dbReference type="Gene3D" id="3.40.50.1110">
    <property type="entry name" value="SGNH hydrolase"/>
    <property type="match status" value="1"/>
</dbReference>
<dbReference type="STRING" id="313628.LNTAR_11066"/>
<evidence type="ECO:0000313" key="2">
    <source>
        <dbReference type="Proteomes" id="UP000004947"/>
    </source>
</evidence>
<keyword evidence="2" id="KW-1185">Reference proteome</keyword>
<name>A6DJ16_9BACT</name>
<gene>
    <name evidence="1" type="ORF">LNTAR_11066</name>
</gene>
<organism evidence="1 2">
    <name type="scientific">Lentisphaera araneosa HTCC2155</name>
    <dbReference type="NCBI Taxonomy" id="313628"/>
    <lineage>
        <taxon>Bacteria</taxon>
        <taxon>Pseudomonadati</taxon>
        <taxon>Lentisphaerota</taxon>
        <taxon>Lentisphaeria</taxon>
        <taxon>Lentisphaerales</taxon>
        <taxon>Lentisphaeraceae</taxon>
        <taxon>Lentisphaera</taxon>
    </lineage>
</organism>